<evidence type="ECO:0000256" key="1">
    <source>
        <dbReference type="SAM" id="MobiDB-lite"/>
    </source>
</evidence>
<dbReference type="EMBL" id="SSOP01000041">
    <property type="protein sequence ID" value="KAB5593273.1"/>
    <property type="molecule type" value="Genomic_DNA"/>
</dbReference>
<dbReference type="AlphaFoldDB" id="A0A5N5QNY4"/>
<proteinExistence type="predicted"/>
<reference evidence="2 3" key="1">
    <citation type="journal article" date="2019" name="Fungal Biol. Biotechnol.">
        <title>Draft genome sequence of fastidious pathogen Ceratobasidium theobromae, which causes vascular-streak dieback in Theobroma cacao.</title>
        <authorList>
            <person name="Ali S.S."/>
            <person name="Asman A."/>
            <person name="Shao J."/>
            <person name="Firmansyah A.P."/>
            <person name="Susilo A.W."/>
            <person name="Rosmana A."/>
            <person name="McMahon P."/>
            <person name="Junaid M."/>
            <person name="Guest D."/>
            <person name="Kheng T.Y."/>
            <person name="Meinhardt L.W."/>
            <person name="Bailey B.A."/>
        </authorList>
    </citation>
    <scope>NUCLEOTIDE SEQUENCE [LARGE SCALE GENOMIC DNA]</scope>
    <source>
        <strain evidence="2 3">CT2</strain>
    </source>
</reference>
<name>A0A5N5QNY4_9AGAM</name>
<feature type="region of interest" description="Disordered" evidence="1">
    <location>
        <begin position="11"/>
        <end position="33"/>
    </location>
</feature>
<evidence type="ECO:0000313" key="3">
    <source>
        <dbReference type="Proteomes" id="UP000383932"/>
    </source>
</evidence>
<dbReference type="Proteomes" id="UP000383932">
    <property type="component" value="Unassembled WGS sequence"/>
</dbReference>
<evidence type="ECO:0000313" key="2">
    <source>
        <dbReference type="EMBL" id="KAB5593273.1"/>
    </source>
</evidence>
<organism evidence="2 3">
    <name type="scientific">Ceratobasidium theobromae</name>
    <dbReference type="NCBI Taxonomy" id="1582974"/>
    <lineage>
        <taxon>Eukaryota</taxon>
        <taxon>Fungi</taxon>
        <taxon>Dikarya</taxon>
        <taxon>Basidiomycota</taxon>
        <taxon>Agaricomycotina</taxon>
        <taxon>Agaricomycetes</taxon>
        <taxon>Cantharellales</taxon>
        <taxon>Ceratobasidiaceae</taxon>
        <taxon>Ceratobasidium</taxon>
    </lineage>
</organism>
<comment type="caution">
    <text evidence="2">The sequence shown here is derived from an EMBL/GenBank/DDBJ whole genome shotgun (WGS) entry which is preliminary data.</text>
</comment>
<sequence>MGRLKYSVVQNSISRDEPAPDSSGQVTPGGGAAISRSSLDRVEVDAIPSTNVVALLEDPPIVAEYESDQGDFEVVDVDTTAWSEAGQARGINLANGSGGASKT</sequence>
<gene>
    <name evidence="2" type="ORF">CTheo_3276</name>
</gene>
<keyword evidence="3" id="KW-1185">Reference proteome</keyword>
<protein>
    <submittedName>
        <fullName evidence="2">Uncharacterized protein</fullName>
    </submittedName>
</protein>
<accession>A0A5N5QNY4</accession>